<comment type="caution">
    <text evidence="9">The sequence shown here is derived from an EMBL/GenBank/DDBJ whole genome shotgun (WGS) entry which is preliminary data.</text>
</comment>
<name>A0A117P5K8_9ACTN</name>
<evidence type="ECO:0000256" key="3">
    <source>
        <dbReference type="ARBA" id="ARBA00022448"/>
    </source>
</evidence>
<dbReference type="InterPro" id="IPR000522">
    <property type="entry name" value="ABC_transptr_permease_BtuC"/>
</dbReference>
<protein>
    <recommendedName>
        <fullName evidence="11">Iron ABC transporter permease</fullName>
    </recommendedName>
</protein>
<dbReference type="RefSeq" id="WP_244181789.1">
    <property type="nucleotide sequence ID" value="NZ_KQ947989.1"/>
</dbReference>
<keyword evidence="10" id="KW-1185">Reference proteome</keyword>
<keyword evidence="3" id="KW-0813">Transport</keyword>
<dbReference type="GO" id="GO:0022857">
    <property type="term" value="F:transmembrane transporter activity"/>
    <property type="evidence" value="ECO:0007669"/>
    <property type="project" value="InterPro"/>
</dbReference>
<evidence type="ECO:0000313" key="9">
    <source>
        <dbReference type="EMBL" id="KUM73495.1"/>
    </source>
</evidence>
<reference evidence="9 10" key="1">
    <citation type="submission" date="2015-10" db="EMBL/GenBank/DDBJ databases">
        <title>Draft genome sequence of Streptomyces curacoi DSM 40107, type strain for the species Streptomyces curacoi.</title>
        <authorList>
            <person name="Ruckert C."/>
            <person name="Winkler A."/>
            <person name="Kalinowski J."/>
            <person name="Kampfer P."/>
            <person name="Glaeser S."/>
        </authorList>
    </citation>
    <scope>NUCLEOTIDE SEQUENCE [LARGE SCALE GENOMIC DNA]</scope>
    <source>
        <strain evidence="9 10">DSM 40107</strain>
    </source>
</reference>
<evidence type="ECO:0000256" key="7">
    <source>
        <dbReference type="ARBA" id="ARBA00023136"/>
    </source>
</evidence>
<dbReference type="InterPro" id="IPR037294">
    <property type="entry name" value="ABC_BtuC-like"/>
</dbReference>
<feature type="transmembrane region" description="Helical" evidence="8">
    <location>
        <begin position="31"/>
        <end position="52"/>
    </location>
</feature>
<dbReference type="GO" id="GO:0005886">
    <property type="term" value="C:plasma membrane"/>
    <property type="evidence" value="ECO:0007669"/>
    <property type="project" value="UniProtKB-SubCell"/>
</dbReference>
<dbReference type="PANTHER" id="PTHR30472:SF24">
    <property type="entry name" value="FERRIC ENTEROBACTIN TRANSPORT SYSTEM PERMEASE PROTEIN FEPG"/>
    <property type="match status" value="1"/>
</dbReference>
<gene>
    <name evidence="9" type="ORF">AQI70_22325</name>
</gene>
<feature type="transmembrane region" description="Helical" evidence="8">
    <location>
        <begin position="261"/>
        <end position="288"/>
    </location>
</feature>
<evidence type="ECO:0000256" key="6">
    <source>
        <dbReference type="ARBA" id="ARBA00022989"/>
    </source>
</evidence>
<feature type="transmembrane region" description="Helical" evidence="8">
    <location>
        <begin position="328"/>
        <end position="348"/>
    </location>
</feature>
<keyword evidence="5 8" id="KW-0812">Transmembrane</keyword>
<comment type="similarity">
    <text evidence="2">Belongs to the binding-protein-dependent transport system permease family. FecCD subfamily.</text>
</comment>
<evidence type="ECO:0008006" key="11">
    <source>
        <dbReference type="Google" id="ProtNLM"/>
    </source>
</evidence>
<proteinExistence type="inferred from homology"/>
<dbReference type="AlphaFoldDB" id="A0A117P5K8"/>
<feature type="transmembrane region" description="Helical" evidence="8">
    <location>
        <begin position="88"/>
        <end position="106"/>
    </location>
</feature>
<feature type="transmembrane region" description="Helical" evidence="8">
    <location>
        <begin position="143"/>
        <end position="163"/>
    </location>
</feature>
<dbReference type="GO" id="GO:0033214">
    <property type="term" value="P:siderophore-iron import into cell"/>
    <property type="evidence" value="ECO:0007669"/>
    <property type="project" value="TreeGrafter"/>
</dbReference>
<keyword evidence="4" id="KW-1003">Cell membrane</keyword>
<feature type="transmembrane region" description="Helical" evidence="8">
    <location>
        <begin position="169"/>
        <end position="192"/>
    </location>
</feature>
<dbReference type="FunFam" id="1.10.3470.10:FF:000001">
    <property type="entry name" value="Vitamin B12 ABC transporter permease BtuC"/>
    <property type="match status" value="1"/>
</dbReference>
<evidence type="ECO:0000256" key="5">
    <source>
        <dbReference type="ARBA" id="ARBA00022692"/>
    </source>
</evidence>
<dbReference type="CDD" id="cd06550">
    <property type="entry name" value="TM_ABC_iron-siderophores_like"/>
    <property type="match status" value="1"/>
</dbReference>
<dbReference type="PANTHER" id="PTHR30472">
    <property type="entry name" value="FERRIC ENTEROBACTIN TRANSPORT SYSTEM PERMEASE PROTEIN"/>
    <property type="match status" value="1"/>
</dbReference>
<evidence type="ECO:0000256" key="1">
    <source>
        <dbReference type="ARBA" id="ARBA00004651"/>
    </source>
</evidence>
<feature type="transmembrane region" description="Helical" evidence="8">
    <location>
        <begin position="118"/>
        <end position="136"/>
    </location>
</feature>
<dbReference type="SUPFAM" id="SSF81345">
    <property type="entry name" value="ABC transporter involved in vitamin B12 uptake, BtuC"/>
    <property type="match status" value="1"/>
</dbReference>
<organism evidence="9 10">
    <name type="scientific">Streptomyces curacoi</name>
    <dbReference type="NCBI Taxonomy" id="146536"/>
    <lineage>
        <taxon>Bacteria</taxon>
        <taxon>Bacillati</taxon>
        <taxon>Actinomycetota</taxon>
        <taxon>Actinomycetes</taxon>
        <taxon>Kitasatosporales</taxon>
        <taxon>Streptomycetaceae</taxon>
        <taxon>Streptomyces</taxon>
    </lineage>
</organism>
<accession>A0A117P5K8</accession>
<feature type="transmembrane region" description="Helical" evidence="8">
    <location>
        <begin position="221"/>
        <end position="241"/>
    </location>
</feature>
<dbReference type="Pfam" id="PF01032">
    <property type="entry name" value="FecCD"/>
    <property type="match status" value="1"/>
</dbReference>
<keyword evidence="6 8" id="KW-1133">Transmembrane helix</keyword>
<keyword evidence="7 8" id="KW-0472">Membrane</keyword>
<sequence length="357" mass="36629">MTAQAPARTGPRARSHVVRSRSHRFSLRVDVRAVTVCVLVLAATAAVGVLALGTGEYTISPADVVRTLLGNGSPRTDFVINDLRLPRLLTGILVGAALGLSGALFQSLTRNPLGSPDIVGFTYGSATGGLLVVLLVGGSGGQIAFGAVGGGLATAVLVYLLAWRQGIHGYRLVLVGIGVSALLQGVNAYLLAKARFTQAAQAMVWLNGSLNGRGWQDVRPAALGLLVVLPLVALAASRLKILEMGDDVAGGLGVPVQRTRLVILVLATAACAVATAAAGPIPFVALIAPQLARRLTRAPGPNLLAATCTGALLVVTADFAAQRIHESAQLPVGVVTAVVGGVYLGLLLRRQRRAGRI</sequence>
<dbReference type="Proteomes" id="UP000054024">
    <property type="component" value="Unassembled WGS sequence"/>
</dbReference>
<evidence type="ECO:0000256" key="4">
    <source>
        <dbReference type="ARBA" id="ARBA00022475"/>
    </source>
</evidence>
<evidence type="ECO:0000313" key="10">
    <source>
        <dbReference type="Proteomes" id="UP000054024"/>
    </source>
</evidence>
<evidence type="ECO:0000256" key="2">
    <source>
        <dbReference type="ARBA" id="ARBA00007935"/>
    </source>
</evidence>
<comment type="subcellular location">
    <subcellularLocation>
        <location evidence="1">Cell membrane</location>
        <topology evidence="1">Multi-pass membrane protein</topology>
    </subcellularLocation>
</comment>
<dbReference type="STRING" id="146536.AQI70_22325"/>
<dbReference type="Gene3D" id="1.10.3470.10">
    <property type="entry name" value="ABC transporter involved in vitamin B12 uptake, BtuC"/>
    <property type="match status" value="1"/>
</dbReference>
<evidence type="ECO:0000256" key="8">
    <source>
        <dbReference type="SAM" id="Phobius"/>
    </source>
</evidence>
<dbReference type="EMBL" id="LMWJ01000015">
    <property type="protein sequence ID" value="KUM73495.1"/>
    <property type="molecule type" value="Genomic_DNA"/>
</dbReference>